<feature type="compositionally biased region" description="Polar residues" evidence="1">
    <location>
        <begin position="435"/>
        <end position="466"/>
    </location>
</feature>
<evidence type="ECO:0000313" key="3">
    <source>
        <dbReference type="Proteomes" id="UP001201812"/>
    </source>
</evidence>
<feature type="compositionally biased region" description="Polar residues" evidence="1">
    <location>
        <begin position="189"/>
        <end position="199"/>
    </location>
</feature>
<proteinExistence type="predicted"/>
<reference evidence="2" key="1">
    <citation type="submission" date="2022-01" db="EMBL/GenBank/DDBJ databases">
        <title>Genome Sequence Resource for Two Populations of Ditylenchus destructor, the Migratory Endoparasitic Phytonematode.</title>
        <authorList>
            <person name="Zhang H."/>
            <person name="Lin R."/>
            <person name="Xie B."/>
        </authorList>
    </citation>
    <scope>NUCLEOTIDE SEQUENCE</scope>
    <source>
        <strain evidence="2">BazhouSP</strain>
    </source>
</reference>
<evidence type="ECO:0000313" key="2">
    <source>
        <dbReference type="EMBL" id="KAI1705652.1"/>
    </source>
</evidence>
<dbReference type="AlphaFoldDB" id="A0AAD4MYS3"/>
<name>A0AAD4MYS3_9BILA</name>
<protein>
    <recommendedName>
        <fullName evidence="4">GW182 middle domain-containing protein</fullName>
    </recommendedName>
</protein>
<comment type="caution">
    <text evidence="2">The sequence shown here is derived from an EMBL/GenBank/DDBJ whole genome shotgun (WGS) entry which is preliminary data.</text>
</comment>
<feature type="compositionally biased region" description="Polar residues" evidence="1">
    <location>
        <begin position="242"/>
        <end position="271"/>
    </location>
</feature>
<feature type="compositionally biased region" description="Polar residues" evidence="1">
    <location>
        <begin position="26"/>
        <end position="56"/>
    </location>
</feature>
<organism evidence="2 3">
    <name type="scientific">Ditylenchus destructor</name>
    <dbReference type="NCBI Taxonomy" id="166010"/>
    <lineage>
        <taxon>Eukaryota</taxon>
        <taxon>Metazoa</taxon>
        <taxon>Ecdysozoa</taxon>
        <taxon>Nematoda</taxon>
        <taxon>Chromadorea</taxon>
        <taxon>Rhabditida</taxon>
        <taxon>Tylenchina</taxon>
        <taxon>Tylenchomorpha</taxon>
        <taxon>Sphaerularioidea</taxon>
        <taxon>Anguinidae</taxon>
        <taxon>Anguininae</taxon>
        <taxon>Ditylenchus</taxon>
    </lineage>
</organism>
<evidence type="ECO:0008006" key="4">
    <source>
        <dbReference type="Google" id="ProtNLM"/>
    </source>
</evidence>
<feature type="compositionally biased region" description="Low complexity" evidence="1">
    <location>
        <begin position="57"/>
        <end position="69"/>
    </location>
</feature>
<dbReference type="Proteomes" id="UP001201812">
    <property type="component" value="Unassembled WGS sequence"/>
</dbReference>
<gene>
    <name evidence="2" type="ORF">DdX_13445</name>
</gene>
<feature type="compositionally biased region" description="Low complexity" evidence="1">
    <location>
        <begin position="595"/>
        <end position="612"/>
    </location>
</feature>
<keyword evidence="3" id="KW-1185">Reference proteome</keyword>
<dbReference type="EMBL" id="JAKKPZ010000054">
    <property type="protein sequence ID" value="KAI1705652.1"/>
    <property type="molecule type" value="Genomic_DNA"/>
</dbReference>
<feature type="region of interest" description="Disordered" evidence="1">
    <location>
        <begin position="595"/>
        <end position="637"/>
    </location>
</feature>
<feature type="compositionally biased region" description="Low complexity" evidence="1">
    <location>
        <begin position="133"/>
        <end position="166"/>
    </location>
</feature>
<feature type="compositionally biased region" description="Polar residues" evidence="1">
    <location>
        <begin position="374"/>
        <end position="392"/>
    </location>
</feature>
<feature type="compositionally biased region" description="Basic and acidic residues" evidence="1">
    <location>
        <begin position="358"/>
        <end position="368"/>
    </location>
</feature>
<accession>A0AAD4MYS3</accession>
<feature type="region of interest" description="Disordered" evidence="1">
    <location>
        <begin position="26"/>
        <end position="283"/>
    </location>
</feature>
<feature type="compositionally biased region" description="Polar residues" evidence="1">
    <location>
        <begin position="70"/>
        <end position="94"/>
    </location>
</feature>
<sequence length="1056" mass="112576">MWGENTGATAEVETVSINPYVTAGLSQQQQHLWQTSMPGARGSSNTPTANASSGNKQQTATGTTGSQGTVRSWDSAQQQLPSQNWTPAQMNWTPVPQPGGAWHMAQQPQWTPPSNSPGTYADQAKKNMPLNRTGQTTTAGGSTGGPSSLASANTGTGYQPQQQQGSGNWGAGSIKVDQQTPWDTAAGHHQQQNQGDWNTGNGGSGSRWGQQPPGASLPQSGTGGWQQPAATNLNGPPPGSDWSVTHNTALPNQRIPQQPSQHQDITGTSHWNAAPATGPPPVPTSLMMVQPGAAPIPLNSTTTAQNANWTTGGPPNGADSVAPQATDLNNDMMWHDPNPKQKKVQRDTGTQVWGDPCGQREIKRWKEADEPDESASSQIAELNSNPSGTDWSTLPLHVQPPPGQVNISEQPSGEMPAWGDAMPANADLGTGGWGSSSDTPTGANPVSASSGWSVPTSSPQNATNGSEMHYRLNSQRLYGSSANPSSDRMPRDTSSHLTSHIEQIQSAMNRGLINMATLTSSSIMANPQILMELTKHIQRIFGQEHELAKLHQQSHSNGGIYKNEEERLICEINNSKAELAELQRSICSGSIAIPGQNNTTSSTQNGSLSSSTDGQSRLQQWKKSNNSSDSDKTSAEPNSIAAGVQSLITSTQNMALQGDINGLGNDWKTGELDWSPPISSSMGVNQNSMGFAPKKNEQMGLMSSASPLEMTNTMSNAGNHFLTDPSSHHFDNESGDYVHDHNSTGLMDDGPQAFIPGKKWEWRDPNKVAEDPDATPGTCKPNPLLSSAMQQHYTIGNKSQHSQSGTMPTGMGTPTEQQARGFNAWSSLPQSFPPTNAAADVWNPKHRNVMPPTLAGPHPAGLMTNPPARMMGPPPPQINSILGGFPPGTGYPPGLPHSSGSVGNRAQFAPAAPMPFGTTGYWILFQMVNINDQQIQMVCGRVGRLINFMIVGHKIACAKFADPNIDALLQRLKVEFQFAPQNIKVVPDEEFDKMMRASRASNMPVTNVWSAAPPIAPPALHAPLAEPHWSATPDMMMGPPPMQHFGAPMEEPGRPF</sequence>
<evidence type="ECO:0000256" key="1">
    <source>
        <dbReference type="SAM" id="MobiDB-lite"/>
    </source>
</evidence>
<feature type="region of interest" description="Disordered" evidence="1">
    <location>
        <begin position="339"/>
        <end position="466"/>
    </location>
</feature>